<organism evidence="2 3">
    <name type="scientific">Methanomethylovorans hollandica (strain DSM 15978 / NBRC 107637 / DMS1)</name>
    <dbReference type="NCBI Taxonomy" id="867904"/>
    <lineage>
        <taxon>Archaea</taxon>
        <taxon>Methanobacteriati</taxon>
        <taxon>Methanobacteriota</taxon>
        <taxon>Stenosarchaea group</taxon>
        <taxon>Methanomicrobia</taxon>
        <taxon>Methanosarcinales</taxon>
        <taxon>Methanosarcinaceae</taxon>
        <taxon>Methanomethylovorans</taxon>
    </lineage>
</organism>
<protein>
    <submittedName>
        <fullName evidence="2">Putative transcriptional regulator</fullName>
    </submittedName>
</protein>
<sequence length="125" mass="14640">MVDFACKEFQIEAVIKCGLNLTKAELQVLKYLLGNDTRWFTTEQVAADLSLDISTVQRSVKKLTEKKVLQKFQNNLDGGGYFFVYRIKNKREIKELIMKIINSWVERVEKELIIWEEDQNIVIVP</sequence>
<evidence type="ECO:0000259" key="1">
    <source>
        <dbReference type="Pfam" id="PF21984"/>
    </source>
</evidence>
<dbReference type="OrthoDB" id="9141at2157"/>
<keyword evidence="3" id="KW-1185">Reference proteome</keyword>
<name>L0KZ55_METHD</name>
<dbReference type="HOGENOM" id="CLU_140786_2_0_2"/>
<dbReference type="InterPro" id="IPR053843">
    <property type="entry name" value="DnaD_N"/>
</dbReference>
<evidence type="ECO:0000313" key="3">
    <source>
        <dbReference type="Proteomes" id="UP000010866"/>
    </source>
</evidence>
<dbReference type="EMBL" id="CP003362">
    <property type="protein sequence ID" value="AGB49353.1"/>
    <property type="molecule type" value="Genomic_DNA"/>
</dbReference>
<dbReference type="AlphaFoldDB" id="L0KZ55"/>
<dbReference type="STRING" id="867904.Metho_1119"/>
<dbReference type="InterPro" id="IPR036388">
    <property type="entry name" value="WH-like_DNA-bd_sf"/>
</dbReference>
<accession>L0KZ55</accession>
<dbReference type="Gene3D" id="1.10.10.10">
    <property type="entry name" value="Winged helix-like DNA-binding domain superfamily/Winged helix DNA-binding domain"/>
    <property type="match status" value="1"/>
</dbReference>
<dbReference type="SUPFAM" id="SSF46785">
    <property type="entry name" value="Winged helix' DNA-binding domain"/>
    <property type="match status" value="1"/>
</dbReference>
<dbReference type="KEGG" id="mhz:Metho_1119"/>
<feature type="domain" description="DnaD N-terminal" evidence="1">
    <location>
        <begin position="10"/>
        <end position="107"/>
    </location>
</feature>
<dbReference type="Proteomes" id="UP000010866">
    <property type="component" value="Chromosome"/>
</dbReference>
<evidence type="ECO:0000313" key="2">
    <source>
        <dbReference type="EMBL" id="AGB49353.1"/>
    </source>
</evidence>
<dbReference type="Pfam" id="PF21984">
    <property type="entry name" value="DnaD_N"/>
    <property type="match status" value="1"/>
</dbReference>
<gene>
    <name evidence="2" type="ordered locus">Metho_1119</name>
</gene>
<dbReference type="InterPro" id="IPR036390">
    <property type="entry name" value="WH_DNA-bd_sf"/>
</dbReference>
<dbReference type="RefSeq" id="WP_015324519.1">
    <property type="nucleotide sequence ID" value="NC_019977.1"/>
</dbReference>
<dbReference type="GeneID" id="14406928"/>
<reference evidence="3" key="1">
    <citation type="submission" date="2012-02" db="EMBL/GenBank/DDBJ databases">
        <title>Complete sequence of chromosome of Methanomethylovorans hollandica DSM 15978.</title>
        <authorList>
            <person name="Lucas S."/>
            <person name="Copeland A."/>
            <person name="Lapidus A."/>
            <person name="Glavina del Rio T."/>
            <person name="Dalin E."/>
            <person name="Tice H."/>
            <person name="Bruce D."/>
            <person name="Goodwin L."/>
            <person name="Pitluck S."/>
            <person name="Peters L."/>
            <person name="Mikhailova N."/>
            <person name="Held B."/>
            <person name="Kyrpides N."/>
            <person name="Mavromatis K."/>
            <person name="Ivanova N."/>
            <person name="Brettin T."/>
            <person name="Detter J.C."/>
            <person name="Han C."/>
            <person name="Larimer F."/>
            <person name="Land M."/>
            <person name="Hauser L."/>
            <person name="Markowitz V."/>
            <person name="Cheng J.-F."/>
            <person name="Hugenholtz P."/>
            <person name="Woyke T."/>
            <person name="Wu D."/>
            <person name="Spring S."/>
            <person name="Schroeder M."/>
            <person name="Brambilla E."/>
            <person name="Klenk H.-P."/>
            <person name="Eisen J.A."/>
        </authorList>
    </citation>
    <scope>NUCLEOTIDE SEQUENCE [LARGE SCALE GENOMIC DNA]</scope>
    <source>
        <strain evidence="3">DSM 15978 / NBRC 107637 / DMS1</strain>
    </source>
</reference>
<proteinExistence type="predicted"/>